<dbReference type="PANTHER" id="PTHR12241">
    <property type="entry name" value="TUBULIN POLYGLUTAMYLASE"/>
    <property type="match status" value="1"/>
</dbReference>
<evidence type="ECO:0000256" key="3">
    <source>
        <dbReference type="ARBA" id="ARBA00022840"/>
    </source>
</evidence>
<protein>
    <recommendedName>
        <fullName evidence="6">Tubulin polyglutamylase TTLL2</fullName>
    </recommendedName>
</protein>
<gene>
    <name evidence="4" type="ORF">RUM44_013724</name>
</gene>
<keyword evidence="5" id="KW-1185">Reference proteome</keyword>
<dbReference type="EMBL" id="JAWJWF010000001">
    <property type="protein sequence ID" value="KAK6642001.1"/>
    <property type="molecule type" value="Genomic_DNA"/>
</dbReference>
<comment type="caution">
    <text evidence="4">The sequence shown here is derived from an EMBL/GenBank/DDBJ whole genome shotgun (WGS) entry which is preliminary data.</text>
</comment>
<dbReference type="Proteomes" id="UP001359485">
    <property type="component" value="Unassembled WGS sequence"/>
</dbReference>
<evidence type="ECO:0000313" key="5">
    <source>
        <dbReference type="Proteomes" id="UP001359485"/>
    </source>
</evidence>
<evidence type="ECO:0000256" key="1">
    <source>
        <dbReference type="ARBA" id="ARBA00022598"/>
    </source>
</evidence>
<dbReference type="InterPro" id="IPR004344">
    <property type="entry name" value="TTL/TTLL_fam"/>
</dbReference>
<proteinExistence type="predicted"/>
<dbReference type="PROSITE" id="PS51221">
    <property type="entry name" value="TTL"/>
    <property type="match status" value="1"/>
</dbReference>
<name>A0ABR1BEZ7_POLSC</name>
<reference evidence="4 5" key="1">
    <citation type="submission" date="2023-09" db="EMBL/GenBank/DDBJ databases">
        <title>Genomes of two closely related lineages of the louse Polyplax serrata with different host specificities.</title>
        <authorList>
            <person name="Martinu J."/>
            <person name="Tarabai H."/>
            <person name="Stefka J."/>
            <person name="Hypsa V."/>
        </authorList>
    </citation>
    <scope>NUCLEOTIDE SEQUENCE [LARGE SCALE GENOMIC DNA]</scope>
    <source>
        <strain evidence="4">98ZLc_SE</strain>
    </source>
</reference>
<dbReference type="Pfam" id="PF03133">
    <property type="entry name" value="TTL"/>
    <property type="match status" value="1"/>
</dbReference>
<accession>A0ABR1BEZ7</accession>
<dbReference type="Gene3D" id="3.30.470.20">
    <property type="entry name" value="ATP-grasp fold, B domain"/>
    <property type="match status" value="1"/>
</dbReference>
<sequence length="720" mass="81470">MSVEEGPFVFRVNENGTGPNLLIQVCMERGWREYTESTPIKDGWNLWWKTSAFSVSQHKHLKAWQFTNHIPKGASICRKDNLARNLKCMRKVYGGIYDISPHGYNLPLEYTKLVADCSRRDDEGNECQKVWICKPVGQSQGRGIFLFKSLSDLCYDSNAVVQRYIKNPLLIGGYKFDLRLYVCVPSYHPLTIYLYREGLVRFSTDKFSMADLNNPFCHLTNSSLNKLGPGYAEQKDRIGAGCKWSFRQLRQYFQQIGIRDWLLWQKISALVTLTVLSQSTSIPQTINCFEFYGFDVLIDEKLKPWLLEVNLSPALGNDCDVDPVVKKPLLHDLFDLLGLPVCYTGLSLYTIFSPSENRTPNSETEGTNDNENRQICLFKSRQKSSLSGQVSRCPSGAKATASSAILVATAASKWRRKRKSSYLFGPPQRLSIDSEKKKPIKEYTKSTLVSSTGTITSSDTGKGKEEGKYDERKTDAIITVDLKSEKKNLRTVKRLKEKDKSDKIKVGSNSSDIIKAGKSGKLDCHTMIKTATCSDNSKVVIKIESIIGEGKIKKKKKVDSASDRKQIKSRPLPFTNLGVVKDKQKTGSSKYNDTKTIVLPFDKSNSASKGFRGRTRPQSAMLWSNGLDWRTPVHREGDWGRIYPISNLNSKFNQTFEEDAHGNKFSVGDKQIRLVVHHITNFIKVAKHIYYKELNATEEELNSRLINNLGMTGDVWLPSK</sequence>
<evidence type="ECO:0000256" key="2">
    <source>
        <dbReference type="ARBA" id="ARBA00022741"/>
    </source>
</evidence>
<evidence type="ECO:0000313" key="4">
    <source>
        <dbReference type="EMBL" id="KAK6642001.1"/>
    </source>
</evidence>
<dbReference type="PANTHER" id="PTHR12241:SF118">
    <property type="entry name" value="TUBULIN POLYGLUTAMYLASE TTLL2-RELATED"/>
    <property type="match status" value="1"/>
</dbReference>
<organism evidence="4 5">
    <name type="scientific">Polyplax serrata</name>
    <name type="common">Common mouse louse</name>
    <dbReference type="NCBI Taxonomy" id="468196"/>
    <lineage>
        <taxon>Eukaryota</taxon>
        <taxon>Metazoa</taxon>
        <taxon>Ecdysozoa</taxon>
        <taxon>Arthropoda</taxon>
        <taxon>Hexapoda</taxon>
        <taxon>Insecta</taxon>
        <taxon>Pterygota</taxon>
        <taxon>Neoptera</taxon>
        <taxon>Paraneoptera</taxon>
        <taxon>Psocodea</taxon>
        <taxon>Troctomorpha</taxon>
        <taxon>Phthiraptera</taxon>
        <taxon>Anoplura</taxon>
        <taxon>Polyplacidae</taxon>
        <taxon>Polyplax</taxon>
    </lineage>
</organism>
<evidence type="ECO:0008006" key="6">
    <source>
        <dbReference type="Google" id="ProtNLM"/>
    </source>
</evidence>
<dbReference type="SUPFAM" id="SSF56059">
    <property type="entry name" value="Glutathione synthetase ATP-binding domain-like"/>
    <property type="match status" value="1"/>
</dbReference>
<keyword evidence="2" id="KW-0547">Nucleotide-binding</keyword>
<keyword evidence="1" id="KW-0436">Ligase</keyword>
<keyword evidence="3" id="KW-0067">ATP-binding</keyword>